<feature type="compositionally biased region" description="Basic residues" evidence="1">
    <location>
        <begin position="78"/>
        <end position="87"/>
    </location>
</feature>
<proteinExistence type="predicted"/>
<evidence type="ECO:0000313" key="3">
    <source>
        <dbReference type="Proteomes" id="UP000233551"/>
    </source>
</evidence>
<comment type="caution">
    <text evidence="2">The sequence shown here is derived from an EMBL/GenBank/DDBJ whole genome shotgun (WGS) entry which is preliminary data.</text>
</comment>
<evidence type="ECO:0000313" key="2">
    <source>
        <dbReference type="EMBL" id="PKI36965.1"/>
    </source>
</evidence>
<dbReference type="Proteomes" id="UP000233551">
    <property type="component" value="Unassembled WGS sequence"/>
</dbReference>
<organism evidence="2 3">
    <name type="scientific">Punica granatum</name>
    <name type="common">Pomegranate</name>
    <dbReference type="NCBI Taxonomy" id="22663"/>
    <lineage>
        <taxon>Eukaryota</taxon>
        <taxon>Viridiplantae</taxon>
        <taxon>Streptophyta</taxon>
        <taxon>Embryophyta</taxon>
        <taxon>Tracheophyta</taxon>
        <taxon>Spermatophyta</taxon>
        <taxon>Magnoliopsida</taxon>
        <taxon>eudicotyledons</taxon>
        <taxon>Gunneridae</taxon>
        <taxon>Pentapetalae</taxon>
        <taxon>rosids</taxon>
        <taxon>malvids</taxon>
        <taxon>Myrtales</taxon>
        <taxon>Lythraceae</taxon>
        <taxon>Punica</taxon>
    </lineage>
</organism>
<dbReference type="EMBL" id="PGOL01004632">
    <property type="protein sequence ID" value="PKI36965.1"/>
    <property type="molecule type" value="Genomic_DNA"/>
</dbReference>
<gene>
    <name evidence="2" type="ORF">CRG98_042666</name>
</gene>
<evidence type="ECO:0000256" key="1">
    <source>
        <dbReference type="SAM" id="MobiDB-lite"/>
    </source>
</evidence>
<reference evidence="2 3" key="1">
    <citation type="submission" date="2017-11" db="EMBL/GenBank/DDBJ databases">
        <title>De-novo sequencing of pomegranate (Punica granatum L.) genome.</title>
        <authorList>
            <person name="Akparov Z."/>
            <person name="Amiraslanov A."/>
            <person name="Hajiyeva S."/>
            <person name="Abbasov M."/>
            <person name="Kaur K."/>
            <person name="Hamwieh A."/>
            <person name="Solovyev V."/>
            <person name="Salamov A."/>
            <person name="Braich B."/>
            <person name="Kosarev P."/>
            <person name="Mahmoud A."/>
            <person name="Hajiyev E."/>
            <person name="Babayeva S."/>
            <person name="Izzatullayeva V."/>
            <person name="Mammadov A."/>
            <person name="Mammadov A."/>
            <person name="Sharifova S."/>
            <person name="Ojaghi J."/>
            <person name="Eynullazada K."/>
            <person name="Bayramov B."/>
            <person name="Abdulazimova A."/>
            <person name="Shahmuradov I."/>
        </authorList>
    </citation>
    <scope>NUCLEOTIDE SEQUENCE [LARGE SCALE GENOMIC DNA]</scope>
    <source>
        <strain evidence="3">cv. AG2017</strain>
        <tissue evidence="2">Leaf</tissue>
    </source>
</reference>
<feature type="region of interest" description="Disordered" evidence="1">
    <location>
        <begin position="75"/>
        <end position="113"/>
    </location>
</feature>
<name>A0A2I0HZ28_PUNGR</name>
<sequence>MNERGWSHLEVRVFTPREVWRVNNSENWMTPLISYLRVIIVYGFDWMQSRIADSFSEVHSYKKIEMEWGVGAANRQPRPLHRGRRYPQKTPEISVEGSGSPIGGPDPKSTRDL</sequence>
<protein>
    <submittedName>
        <fullName evidence="2">Uncharacterized protein</fullName>
    </submittedName>
</protein>
<keyword evidence="3" id="KW-1185">Reference proteome</keyword>
<accession>A0A2I0HZ28</accession>
<dbReference type="AlphaFoldDB" id="A0A2I0HZ28"/>